<keyword evidence="2" id="KW-1185">Reference proteome</keyword>
<evidence type="ECO:0000313" key="2">
    <source>
        <dbReference type="Proteomes" id="UP001626550"/>
    </source>
</evidence>
<accession>A0ABD2PIW8</accession>
<sequence length="66" mass="7281">MEDDDVEEKHQLSEYLLLAPPKGNELEQLAAYQPLLDLSIKLNTNLPSSASAERIFSKAGLLLGKN</sequence>
<dbReference type="EMBL" id="JBJKFK010008406">
    <property type="protein sequence ID" value="KAL3307074.1"/>
    <property type="molecule type" value="Genomic_DNA"/>
</dbReference>
<proteinExistence type="predicted"/>
<gene>
    <name evidence="1" type="ORF">Ciccas_014421</name>
</gene>
<feature type="non-terminal residue" evidence="1">
    <location>
        <position position="66"/>
    </location>
</feature>
<evidence type="ECO:0000313" key="1">
    <source>
        <dbReference type="EMBL" id="KAL3307074.1"/>
    </source>
</evidence>
<dbReference type="Proteomes" id="UP001626550">
    <property type="component" value="Unassembled WGS sequence"/>
</dbReference>
<organism evidence="1 2">
    <name type="scientific">Cichlidogyrus casuarinus</name>
    <dbReference type="NCBI Taxonomy" id="1844966"/>
    <lineage>
        <taxon>Eukaryota</taxon>
        <taxon>Metazoa</taxon>
        <taxon>Spiralia</taxon>
        <taxon>Lophotrochozoa</taxon>
        <taxon>Platyhelminthes</taxon>
        <taxon>Monogenea</taxon>
        <taxon>Monopisthocotylea</taxon>
        <taxon>Dactylogyridea</taxon>
        <taxon>Ancyrocephalidae</taxon>
        <taxon>Cichlidogyrus</taxon>
    </lineage>
</organism>
<evidence type="ECO:0008006" key="3">
    <source>
        <dbReference type="Google" id="ProtNLM"/>
    </source>
</evidence>
<protein>
    <recommendedName>
        <fullName evidence="3">HAT C-terminal dimerisation domain-containing protein</fullName>
    </recommendedName>
</protein>
<comment type="caution">
    <text evidence="1">The sequence shown here is derived from an EMBL/GenBank/DDBJ whole genome shotgun (WGS) entry which is preliminary data.</text>
</comment>
<name>A0ABD2PIW8_9PLAT</name>
<reference evidence="1 2" key="1">
    <citation type="submission" date="2024-11" db="EMBL/GenBank/DDBJ databases">
        <title>Adaptive evolution of stress response genes in parasites aligns with host niche diversity.</title>
        <authorList>
            <person name="Hahn C."/>
            <person name="Resl P."/>
        </authorList>
    </citation>
    <scope>NUCLEOTIDE SEQUENCE [LARGE SCALE GENOMIC DNA]</scope>
    <source>
        <strain evidence="1">EGGRZ-B1_66</strain>
        <tissue evidence="1">Body</tissue>
    </source>
</reference>
<dbReference type="AlphaFoldDB" id="A0ABD2PIW8"/>